<dbReference type="Gene3D" id="3.90.1530.10">
    <property type="entry name" value="Conserved hypothetical protein from pyrococcus furiosus pfu- 392566-001, ParB domain"/>
    <property type="match status" value="1"/>
</dbReference>
<feature type="domain" description="Inorganic pyrophosphatase" evidence="1">
    <location>
        <begin position="182"/>
        <end position="314"/>
    </location>
</feature>
<dbReference type="GO" id="GO:0005737">
    <property type="term" value="C:cytoplasm"/>
    <property type="evidence" value="ECO:0007669"/>
    <property type="project" value="InterPro"/>
</dbReference>
<comment type="caution">
    <text evidence="2">The sequence shown here is derived from an EMBL/GenBank/DDBJ whole genome shotgun (WGS) entry which is preliminary data.</text>
</comment>
<dbReference type="AlphaFoldDB" id="A0AAW8LPQ8"/>
<reference evidence="2" key="1">
    <citation type="submission" date="2023-07" db="EMBL/GenBank/DDBJ databases">
        <title>Sorghum-associated microbial communities from plants grown in Nebraska, USA.</title>
        <authorList>
            <person name="Schachtman D."/>
        </authorList>
    </citation>
    <scope>NUCLEOTIDE SEQUENCE</scope>
    <source>
        <strain evidence="2">BE44</strain>
    </source>
</reference>
<dbReference type="SUPFAM" id="SSF50324">
    <property type="entry name" value="Inorganic pyrophosphatase"/>
    <property type="match status" value="1"/>
</dbReference>
<dbReference type="InterPro" id="IPR036649">
    <property type="entry name" value="Pyrophosphatase_sf"/>
</dbReference>
<dbReference type="GO" id="GO:0004427">
    <property type="term" value="F:inorganic diphosphate phosphatase activity"/>
    <property type="evidence" value="ECO:0007669"/>
    <property type="project" value="InterPro"/>
</dbReference>
<dbReference type="GO" id="GO:0000287">
    <property type="term" value="F:magnesium ion binding"/>
    <property type="evidence" value="ECO:0007669"/>
    <property type="project" value="InterPro"/>
</dbReference>
<sequence length="447" mass="48407">MKAADKFKLSRELNSLVAQVNSGAIKGMEKFKASRRVNDIVALLGGGIAATQAAVPEISVDLSPFERIVQNNEITLETLQGAVTSTKMLLNSATVPPIFLDAVKAVSAKVESGALLDSLGADGALLIGQLAHLMLDSVKGEIPGPEWFNQLVNGSKVVQLPDALAQAAATSPLHEGETQTQEQLIANDYKTAKVNIAGMDIAIENPIGSTRKGTDKNGQDWETTMTAHYGYFENTLGADGDELDVFIAPNTPHDYDGKVFIMNQLDERGDFDEHKVILGVNSNNEAQQLYQAHYDEKFSGIGQIIELSLEQFKARIFTGQTALFDSVRGMMLDSWAADGKFDLLPVSKLDQSKLSPSLKEAKATIREPIVVFQARGKYFVVHGRNRLAIASSHAEKYVPAIVFDSAEDYSMGDIEKAIRRCGNIVHAEALGGMIEICAGQRLEADLV</sequence>
<dbReference type="EMBL" id="JAVDSC010000012">
    <property type="protein sequence ID" value="MDR6630378.1"/>
    <property type="molecule type" value="Genomic_DNA"/>
</dbReference>
<organism evidence="2 3">
    <name type="scientific">Acinetobacter lwoffii</name>
    <dbReference type="NCBI Taxonomy" id="28090"/>
    <lineage>
        <taxon>Bacteria</taxon>
        <taxon>Pseudomonadati</taxon>
        <taxon>Pseudomonadota</taxon>
        <taxon>Gammaproteobacteria</taxon>
        <taxon>Moraxellales</taxon>
        <taxon>Moraxellaceae</taxon>
        <taxon>Acinetobacter</taxon>
    </lineage>
</organism>
<dbReference type="SUPFAM" id="SSF110849">
    <property type="entry name" value="ParB/Sulfiredoxin"/>
    <property type="match status" value="1"/>
</dbReference>
<dbReference type="PROSITE" id="PS00387">
    <property type="entry name" value="PPASE"/>
    <property type="match status" value="1"/>
</dbReference>
<proteinExistence type="predicted"/>
<gene>
    <name evidence="2" type="ORF">J2X86_002433</name>
</gene>
<name>A0AAW8LPQ8_ACILW</name>
<accession>A0AAW8LPQ8</accession>
<dbReference type="Proteomes" id="UP001262767">
    <property type="component" value="Unassembled WGS sequence"/>
</dbReference>
<evidence type="ECO:0000259" key="1">
    <source>
        <dbReference type="Pfam" id="PF18823"/>
    </source>
</evidence>
<dbReference type="RefSeq" id="WP_310077877.1">
    <property type="nucleotide sequence ID" value="NZ_JAVDSC010000012.1"/>
</dbReference>
<evidence type="ECO:0000313" key="2">
    <source>
        <dbReference type="EMBL" id="MDR6630378.1"/>
    </source>
</evidence>
<dbReference type="InterPro" id="IPR036086">
    <property type="entry name" value="ParB/Sulfiredoxin_sf"/>
</dbReference>
<protein>
    <recommendedName>
        <fullName evidence="1">Inorganic pyrophosphatase domain-containing protein</fullName>
    </recommendedName>
</protein>
<dbReference type="Pfam" id="PF18823">
    <property type="entry name" value="InPase"/>
    <property type="match status" value="1"/>
</dbReference>
<evidence type="ECO:0000313" key="3">
    <source>
        <dbReference type="Proteomes" id="UP001262767"/>
    </source>
</evidence>
<dbReference type="GO" id="GO:0006796">
    <property type="term" value="P:phosphate-containing compound metabolic process"/>
    <property type="evidence" value="ECO:0007669"/>
    <property type="project" value="InterPro"/>
</dbReference>
<dbReference type="InterPro" id="IPR041595">
    <property type="entry name" value="Inorganic_Pase"/>
</dbReference>